<evidence type="ECO:0000256" key="1">
    <source>
        <dbReference type="ARBA" id="ARBA00004141"/>
    </source>
</evidence>
<dbReference type="PANTHER" id="PTHR30371:SF0">
    <property type="entry name" value="SEC-INDEPENDENT PROTEIN TRANSLOCASE PROTEIN TATC, CHLOROPLASTIC-RELATED"/>
    <property type="match status" value="1"/>
</dbReference>
<keyword evidence="3 5" id="KW-1133">Transmembrane helix</keyword>
<feature type="transmembrane region" description="Helical" evidence="5">
    <location>
        <begin position="41"/>
        <end position="60"/>
    </location>
</feature>
<evidence type="ECO:0000256" key="4">
    <source>
        <dbReference type="ARBA" id="ARBA00023136"/>
    </source>
</evidence>
<dbReference type="Proteomes" id="UP000179221">
    <property type="component" value="Unassembled WGS sequence"/>
</dbReference>
<keyword evidence="4 5" id="KW-0472">Membrane</keyword>
<evidence type="ECO:0008006" key="8">
    <source>
        <dbReference type="Google" id="ProtNLM"/>
    </source>
</evidence>
<keyword evidence="2 5" id="KW-0812">Transmembrane</keyword>
<dbReference type="GO" id="GO:0065002">
    <property type="term" value="P:intracellular protein transmembrane transport"/>
    <property type="evidence" value="ECO:0007669"/>
    <property type="project" value="TreeGrafter"/>
</dbReference>
<dbReference type="GO" id="GO:0043953">
    <property type="term" value="P:protein transport by the Tat complex"/>
    <property type="evidence" value="ECO:0007669"/>
    <property type="project" value="TreeGrafter"/>
</dbReference>
<dbReference type="Pfam" id="PF00902">
    <property type="entry name" value="TatC"/>
    <property type="match status" value="1"/>
</dbReference>
<dbReference type="InterPro" id="IPR002033">
    <property type="entry name" value="TatC"/>
</dbReference>
<dbReference type="GO" id="GO:0033281">
    <property type="term" value="C:TAT protein transport complex"/>
    <property type="evidence" value="ECO:0007669"/>
    <property type="project" value="TreeGrafter"/>
</dbReference>
<feature type="transmembrane region" description="Helical" evidence="5">
    <location>
        <begin position="72"/>
        <end position="90"/>
    </location>
</feature>
<evidence type="ECO:0000256" key="2">
    <source>
        <dbReference type="ARBA" id="ARBA00022692"/>
    </source>
</evidence>
<evidence type="ECO:0000313" key="6">
    <source>
        <dbReference type="EMBL" id="OGM25782.1"/>
    </source>
</evidence>
<proteinExistence type="predicted"/>
<name>A0A1F7YES9_9BACT</name>
<gene>
    <name evidence="6" type="ORF">A2628_00475</name>
</gene>
<dbReference type="PANTHER" id="PTHR30371">
    <property type="entry name" value="SEC-INDEPENDENT PROTEIN TRANSLOCASE PROTEIN TATC"/>
    <property type="match status" value="1"/>
</dbReference>
<accession>A0A1F7YES9</accession>
<evidence type="ECO:0000256" key="3">
    <source>
        <dbReference type="ARBA" id="ARBA00022989"/>
    </source>
</evidence>
<dbReference type="AlphaFoldDB" id="A0A1F7YES9"/>
<organism evidence="6 7">
    <name type="scientific">Candidatus Woesebacteria bacterium RIFCSPHIGHO2_01_FULL_40_22</name>
    <dbReference type="NCBI Taxonomy" id="1802499"/>
    <lineage>
        <taxon>Bacteria</taxon>
        <taxon>Candidatus Woeseibacteriota</taxon>
    </lineage>
</organism>
<evidence type="ECO:0000256" key="5">
    <source>
        <dbReference type="SAM" id="Phobius"/>
    </source>
</evidence>
<dbReference type="EMBL" id="MGGL01000019">
    <property type="protein sequence ID" value="OGM25782.1"/>
    <property type="molecule type" value="Genomic_DNA"/>
</dbReference>
<feature type="transmembrane region" description="Helical" evidence="5">
    <location>
        <begin position="96"/>
        <end position="120"/>
    </location>
</feature>
<protein>
    <recommendedName>
        <fullName evidence="8">Sec-independent protein translocase protein TatC</fullName>
    </recommendedName>
</protein>
<reference evidence="6 7" key="1">
    <citation type="journal article" date="2016" name="Nat. Commun.">
        <title>Thousands of microbial genomes shed light on interconnected biogeochemical processes in an aquifer system.</title>
        <authorList>
            <person name="Anantharaman K."/>
            <person name="Brown C.T."/>
            <person name="Hug L.A."/>
            <person name="Sharon I."/>
            <person name="Castelle C.J."/>
            <person name="Probst A.J."/>
            <person name="Thomas B.C."/>
            <person name="Singh A."/>
            <person name="Wilkins M.J."/>
            <person name="Karaoz U."/>
            <person name="Brodie E.L."/>
            <person name="Williams K.H."/>
            <person name="Hubbard S.S."/>
            <person name="Banfield J.F."/>
        </authorList>
    </citation>
    <scope>NUCLEOTIDE SEQUENCE [LARGE SCALE GENOMIC DNA]</scope>
</reference>
<comment type="caution">
    <text evidence="6">The sequence shown here is derived from an EMBL/GenBank/DDBJ whole genome shotgun (WGS) entry which is preliminary data.</text>
</comment>
<dbReference type="GO" id="GO:0009977">
    <property type="term" value="F:proton motive force dependent protein transmembrane transporter activity"/>
    <property type="evidence" value="ECO:0007669"/>
    <property type="project" value="TreeGrafter"/>
</dbReference>
<sequence length="138" mass="15251">MLFGIIFAYFVSLPAALHFLGKFTSTQVKSLISTGEYLSFVTRYLIGFGVIFQLPLVMLVVNQINKLDVKTLVKLLRWVVLLSFVIAGIITPTPDLYNQVLMAVPIIVLYLLSAGSVWFVNGRTVQASHLGRMGSKAT</sequence>
<comment type="subcellular location">
    <subcellularLocation>
        <location evidence="1">Membrane</location>
        <topology evidence="1">Multi-pass membrane protein</topology>
    </subcellularLocation>
</comment>
<evidence type="ECO:0000313" key="7">
    <source>
        <dbReference type="Proteomes" id="UP000179221"/>
    </source>
</evidence>